<evidence type="ECO:0000256" key="1">
    <source>
        <dbReference type="SAM" id="SignalP"/>
    </source>
</evidence>
<name>A0A0J7XX30_9SPHN</name>
<proteinExistence type="predicted"/>
<organism evidence="2 3">
    <name type="scientific">Sphingobium cupriresistens LL01</name>
    <dbReference type="NCBI Taxonomy" id="1420583"/>
    <lineage>
        <taxon>Bacteria</taxon>
        <taxon>Pseudomonadati</taxon>
        <taxon>Pseudomonadota</taxon>
        <taxon>Alphaproteobacteria</taxon>
        <taxon>Sphingomonadales</taxon>
        <taxon>Sphingomonadaceae</taxon>
        <taxon>Sphingobium</taxon>
    </lineage>
</organism>
<dbReference type="Proteomes" id="UP000052232">
    <property type="component" value="Unassembled WGS sequence"/>
</dbReference>
<accession>A0A0J7XX30</accession>
<gene>
    <name evidence="2" type="ORF">V473_13420</name>
</gene>
<sequence length="262" mass="27521">MRRLLVAAFVALGQPAAAQGIAIPFAPPTDRALIYRIEQHRPVEGATRMFSATRDMRFERAGEGYILQVTLRDIDSDAPAAGAEPYRAALTPLIGVVLRFRLDGQGRIVGLDNVDAAWGAAQAGIDAMLANFAPDTPRHKAAANVKALFASLSPDGRLALLAGEVQPLFLFAGSSVAGGEGRGLRTVAGSPLGRPVPVEGTLRVVGQPADALDLEEKLAGAGVQVGIHYRLSRTSGLVETQQRSLAVGSLALTESRMLTPVK</sequence>
<keyword evidence="3" id="KW-1185">Reference proteome</keyword>
<dbReference type="PATRIC" id="fig|1420583.3.peg.2490"/>
<dbReference type="AlphaFoldDB" id="A0A0J7XX30"/>
<dbReference type="EMBL" id="JACT01000002">
    <property type="protein sequence ID" value="KMS55733.1"/>
    <property type="molecule type" value="Genomic_DNA"/>
</dbReference>
<evidence type="ECO:0000313" key="3">
    <source>
        <dbReference type="Proteomes" id="UP000052232"/>
    </source>
</evidence>
<feature type="signal peptide" evidence="1">
    <location>
        <begin position="1"/>
        <end position="18"/>
    </location>
</feature>
<dbReference type="STRING" id="1420583.V473_13420"/>
<comment type="caution">
    <text evidence="2">The sequence shown here is derived from an EMBL/GenBank/DDBJ whole genome shotgun (WGS) entry which is preliminary data.</text>
</comment>
<dbReference type="RefSeq" id="WP_066604247.1">
    <property type="nucleotide sequence ID" value="NZ_KQ130434.1"/>
</dbReference>
<protein>
    <submittedName>
        <fullName evidence="2">Uncharacterized protein</fullName>
    </submittedName>
</protein>
<reference evidence="2 3" key="1">
    <citation type="journal article" date="2015" name="G3 (Bethesda)">
        <title>Insights into Ongoing Evolution of the Hexachlorocyclohexane Catabolic Pathway from Comparative Genomics of Ten Sphingomonadaceae Strains.</title>
        <authorList>
            <person name="Pearce S.L."/>
            <person name="Oakeshott J.G."/>
            <person name="Pandey G."/>
        </authorList>
    </citation>
    <scope>NUCLEOTIDE SEQUENCE [LARGE SCALE GENOMIC DNA]</scope>
    <source>
        <strain evidence="2 3">LL01</strain>
    </source>
</reference>
<evidence type="ECO:0000313" key="2">
    <source>
        <dbReference type="EMBL" id="KMS55733.1"/>
    </source>
</evidence>
<keyword evidence="1" id="KW-0732">Signal</keyword>
<feature type="chain" id="PRO_5005291641" evidence="1">
    <location>
        <begin position="19"/>
        <end position="262"/>
    </location>
</feature>